<name>A0A553IH89_ACHLA</name>
<proteinExistence type="predicted"/>
<feature type="transmembrane region" description="Helical" evidence="1">
    <location>
        <begin position="171"/>
        <end position="195"/>
    </location>
</feature>
<reference evidence="2 3" key="1">
    <citation type="submission" date="2019-07" db="EMBL/GenBank/DDBJ databases">
        <title>Genome sequence of Acholeplasma laidlawii strain with increased resistance to erythromycin.</title>
        <authorList>
            <person name="Medvedeva E.S."/>
            <person name="Baranova N.B."/>
            <person name="Siniagina M.N."/>
            <person name="Mouzykantov A."/>
            <person name="Chernova O.A."/>
            <person name="Chernov V.M."/>
        </authorList>
    </citation>
    <scope>NUCLEOTIDE SEQUENCE [LARGE SCALE GENOMIC DNA]</scope>
    <source>
        <strain evidence="2 3">PG8REry</strain>
    </source>
</reference>
<gene>
    <name evidence="2" type="ORF">FNV44_00560</name>
</gene>
<keyword evidence="1" id="KW-1133">Transmembrane helix</keyword>
<accession>A0A553IH89</accession>
<dbReference type="AlphaFoldDB" id="A0A553IH89"/>
<evidence type="ECO:0000256" key="1">
    <source>
        <dbReference type="SAM" id="Phobius"/>
    </source>
</evidence>
<dbReference type="CDD" id="cd06462">
    <property type="entry name" value="Peptidase_S24_S26"/>
    <property type="match status" value="1"/>
</dbReference>
<evidence type="ECO:0000313" key="3">
    <source>
        <dbReference type="Proteomes" id="UP000315938"/>
    </source>
</evidence>
<dbReference type="GeneID" id="41339156"/>
<evidence type="ECO:0000313" key="2">
    <source>
        <dbReference type="EMBL" id="TRX99565.1"/>
    </source>
</evidence>
<dbReference type="SUPFAM" id="SSF51306">
    <property type="entry name" value="LexA/Signal peptidase"/>
    <property type="match status" value="1"/>
</dbReference>
<dbReference type="RefSeq" id="WP_012242951.1">
    <property type="nucleotide sequence ID" value="NZ_JACAOE010000001.1"/>
</dbReference>
<comment type="caution">
    <text evidence="2">The sequence shown here is derived from an EMBL/GenBank/DDBJ whole genome shotgun (WGS) entry which is preliminary data.</text>
</comment>
<feature type="transmembrane region" description="Helical" evidence="1">
    <location>
        <begin position="7"/>
        <end position="31"/>
    </location>
</feature>
<keyword evidence="1" id="KW-0812">Transmembrane</keyword>
<dbReference type="Proteomes" id="UP000315938">
    <property type="component" value="Unassembled WGS sequence"/>
</dbReference>
<dbReference type="EMBL" id="VKID01000001">
    <property type="protein sequence ID" value="TRX99565.1"/>
    <property type="molecule type" value="Genomic_DNA"/>
</dbReference>
<keyword evidence="1" id="KW-0472">Membrane</keyword>
<organism evidence="2 3">
    <name type="scientific">Acholeplasma laidlawii</name>
    <dbReference type="NCBI Taxonomy" id="2148"/>
    <lineage>
        <taxon>Bacteria</taxon>
        <taxon>Bacillati</taxon>
        <taxon>Mycoplasmatota</taxon>
        <taxon>Mollicutes</taxon>
        <taxon>Acholeplasmatales</taxon>
        <taxon>Acholeplasmataceae</taxon>
        <taxon>Acholeplasma</taxon>
    </lineage>
</organism>
<sequence length="229" mass="26102">MSSKQRVFKYLGIVGNVVFYLLLLMLLLFSISNLTVRTEKDLPNIFGKGFVSILSGSMEGEEKDNFDTGSLVFIDILSDSQKQNLEVGQIIVFYDNVQRIHIIHRIKTITGDTVVTQGDVNARMYGSFDGTNFDPNMQLEASSLDDVIGRYTGHWSGVGSAIQEIRTPNGLVFYVILPLFILFTFEAVILIRYILRRNKEKLELKYALEKEALRLELEKELLEKHSNKK</sequence>
<dbReference type="InterPro" id="IPR036286">
    <property type="entry name" value="LexA/Signal_pep-like_sf"/>
</dbReference>
<protein>
    <submittedName>
        <fullName evidence="2">S26 family signal peptidase</fullName>
    </submittedName>
</protein>